<organism evidence="2">
    <name type="scientific">Neobodo designis</name>
    <name type="common">Flagellated protozoan</name>
    <name type="synonym">Bodo designis</name>
    <dbReference type="NCBI Taxonomy" id="312471"/>
    <lineage>
        <taxon>Eukaryota</taxon>
        <taxon>Discoba</taxon>
        <taxon>Euglenozoa</taxon>
        <taxon>Kinetoplastea</taxon>
        <taxon>Metakinetoplastina</taxon>
        <taxon>Neobodonida</taxon>
        <taxon>Neobodo</taxon>
    </lineage>
</organism>
<accession>A0A7S1KYV7</accession>
<feature type="compositionally biased region" description="Basic and acidic residues" evidence="1">
    <location>
        <begin position="203"/>
        <end position="218"/>
    </location>
</feature>
<feature type="compositionally biased region" description="Gly residues" evidence="1">
    <location>
        <begin position="289"/>
        <end position="298"/>
    </location>
</feature>
<feature type="compositionally biased region" description="Low complexity" evidence="1">
    <location>
        <begin position="344"/>
        <end position="367"/>
    </location>
</feature>
<feature type="compositionally biased region" description="Acidic residues" evidence="1">
    <location>
        <begin position="187"/>
        <end position="202"/>
    </location>
</feature>
<dbReference type="AlphaFoldDB" id="A0A7S1KYV7"/>
<feature type="compositionally biased region" description="Polar residues" evidence="1">
    <location>
        <begin position="230"/>
        <end position="241"/>
    </location>
</feature>
<feature type="region of interest" description="Disordered" evidence="1">
    <location>
        <begin position="704"/>
        <end position="728"/>
    </location>
</feature>
<evidence type="ECO:0000256" key="1">
    <source>
        <dbReference type="SAM" id="MobiDB-lite"/>
    </source>
</evidence>
<feature type="compositionally biased region" description="Pro residues" evidence="1">
    <location>
        <begin position="136"/>
        <end position="146"/>
    </location>
</feature>
<name>A0A7S1KYV7_NEODS</name>
<reference evidence="2" key="1">
    <citation type="submission" date="2021-01" db="EMBL/GenBank/DDBJ databases">
        <authorList>
            <person name="Corre E."/>
            <person name="Pelletier E."/>
            <person name="Niang G."/>
            <person name="Scheremetjew M."/>
            <person name="Finn R."/>
            <person name="Kale V."/>
            <person name="Holt S."/>
            <person name="Cochrane G."/>
            <person name="Meng A."/>
            <person name="Brown T."/>
            <person name="Cohen L."/>
        </authorList>
    </citation>
    <scope>NUCLEOTIDE SEQUENCE</scope>
    <source>
        <strain evidence="2">CCAP 1951/1</strain>
    </source>
</reference>
<feature type="compositionally biased region" description="Basic and acidic residues" evidence="1">
    <location>
        <begin position="171"/>
        <end position="180"/>
    </location>
</feature>
<sequence length="728" mass="75534">MVVARLREAALPTPVNAALQAVIKQWQKRRLLDADAPRRGGIDTPVKTEFTLLPQAHFSPAADADGHVGLESGLGSVVERILHAALVMKYGATDPTADIDTLPKKPKSRPARRERTTPTSSERAARLLARRKKILPPQPLPPPTPAPSEEIGAPSTSAPPRVPADDDDHVDDALEGRAQTDEAWGPELDEDGAADPADAEEVQEVRRGTSDETVDHDATTGAAPIPVASAESNARTGTTTAGEDAKQLALGDALVAVDVQPAEFKGDGGAAGTANPETNAAAPVDDGVGAAGEAGGGEDTALAIASAAPKRRRGRPKKNADVQAAVAEASPPKRRRGRPKRSDAPVADSAAAAVLTTPPTDVPDTTEVTPSTIEIADPASTSPHSATAAVEASGGHPTLPVDGINIVPDAVNVDPPPPTMDPKSDVADDNEVAAVPLRQPPVNVRESSKQVLDALARFTRVNATPYNVSPAPRRRPGARDPSDLVESAIADACRKVDATSARTFNLASRTVVSAAPSWGAAAAIASIPSPSWAHTRGAAIAPLAGSSPYAPPRGARQPTGSPVASTEEVRRLLRQRSTQQADHSDSHGHRQRIVATPQAKPSPYTTTADTHALLRRLASRGAAVAPIERPLRDNDGDDDDGGRDGLRTLRSRRVQRTVEGQQLYDDLEAMLGIRPAAAAAGGSGGGAALSATVVGGGIDDFDDPLHDVLSGQAEQRRPAQDDGLFDLL</sequence>
<gene>
    <name evidence="2" type="ORF">NDES1114_LOCUS1174</name>
</gene>
<feature type="region of interest" description="Disordered" evidence="1">
    <location>
        <begin position="263"/>
        <end position="367"/>
    </location>
</feature>
<feature type="region of interest" description="Disordered" evidence="1">
    <location>
        <begin position="95"/>
        <end position="243"/>
    </location>
</feature>
<dbReference type="EMBL" id="HBGF01001722">
    <property type="protein sequence ID" value="CAD9089810.1"/>
    <property type="molecule type" value="Transcribed_RNA"/>
</dbReference>
<protein>
    <submittedName>
        <fullName evidence="2">Uncharacterized protein</fullName>
    </submittedName>
</protein>
<proteinExistence type="predicted"/>
<evidence type="ECO:0000313" key="2">
    <source>
        <dbReference type="EMBL" id="CAD9089810.1"/>
    </source>
</evidence>
<feature type="region of interest" description="Disordered" evidence="1">
    <location>
        <begin position="625"/>
        <end position="652"/>
    </location>
</feature>
<feature type="region of interest" description="Disordered" evidence="1">
    <location>
        <begin position="544"/>
        <end position="606"/>
    </location>
</feature>